<feature type="transmembrane region" description="Helical" evidence="5">
    <location>
        <begin position="229"/>
        <end position="248"/>
    </location>
</feature>
<feature type="domain" description="ABC transmembrane type-2" evidence="6">
    <location>
        <begin position="26"/>
        <end position="255"/>
    </location>
</feature>
<evidence type="ECO:0000256" key="2">
    <source>
        <dbReference type="ARBA" id="ARBA00022692"/>
    </source>
</evidence>
<dbReference type="PANTHER" id="PTHR43229:SF2">
    <property type="entry name" value="NODULATION PROTEIN J"/>
    <property type="match status" value="1"/>
</dbReference>
<evidence type="ECO:0000256" key="1">
    <source>
        <dbReference type="ARBA" id="ARBA00004141"/>
    </source>
</evidence>
<dbReference type="InterPro" id="IPR013525">
    <property type="entry name" value="ABC2_TM"/>
</dbReference>
<protein>
    <recommendedName>
        <fullName evidence="5">Transport permease protein</fullName>
    </recommendedName>
</protein>
<feature type="transmembrane region" description="Helical" evidence="5">
    <location>
        <begin position="56"/>
        <end position="75"/>
    </location>
</feature>
<feature type="transmembrane region" description="Helical" evidence="5">
    <location>
        <begin position="32"/>
        <end position="50"/>
    </location>
</feature>
<comment type="subcellular location">
    <subcellularLocation>
        <location evidence="5">Cell inner membrane</location>
        <topology evidence="5">Multi-pass membrane protein</topology>
    </subcellularLocation>
    <subcellularLocation>
        <location evidence="1">Membrane</location>
        <topology evidence="1">Multi-pass membrane protein</topology>
    </subcellularLocation>
</comment>
<dbReference type="InterPro" id="IPR000412">
    <property type="entry name" value="ABC_2_transport"/>
</dbReference>
<organism evidence="7 8">
    <name type="scientific">Sneathiella marina</name>
    <dbReference type="NCBI Taxonomy" id="2950108"/>
    <lineage>
        <taxon>Bacteria</taxon>
        <taxon>Pseudomonadati</taxon>
        <taxon>Pseudomonadota</taxon>
        <taxon>Alphaproteobacteria</taxon>
        <taxon>Sneathiellales</taxon>
        <taxon>Sneathiellaceae</taxon>
        <taxon>Sneathiella</taxon>
    </lineage>
</organism>
<accession>A0ABY4W2Z7</accession>
<feature type="transmembrane region" description="Helical" evidence="5">
    <location>
        <begin position="171"/>
        <end position="191"/>
    </location>
</feature>
<dbReference type="Pfam" id="PF01061">
    <property type="entry name" value="ABC2_membrane"/>
    <property type="match status" value="1"/>
</dbReference>
<evidence type="ECO:0000256" key="5">
    <source>
        <dbReference type="RuleBase" id="RU361157"/>
    </source>
</evidence>
<dbReference type="EMBL" id="CP098747">
    <property type="protein sequence ID" value="USG61186.1"/>
    <property type="molecule type" value="Genomic_DNA"/>
</dbReference>
<evidence type="ECO:0000259" key="6">
    <source>
        <dbReference type="PROSITE" id="PS51012"/>
    </source>
</evidence>
<name>A0ABY4W2Z7_9PROT</name>
<dbReference type="InterPro" id="IPR051784">
    <property type="entry name" value="Nod_factor_ABC_transporter"/>
</dbReference>
<feature type="transmembrane region" description="Helical" evidence="5">
    <location>
        <begin position="114"/>
        <end position="135"/>
    </location>
</feature>
<keyword evidence="3 5" id="KW-1133">Transmembrane helix</keyword>
<dbReference type="PIRSF" id="PIRSF006648">
    <property type="entry name" value="DrrB"/>
    <property type="match status" value="1"/>
</dbReference>
<comment type="similarity">
    <text evidence="5">Belongs to the ABC-2 integral membrane protein family.</text>
</comment>
<keyword evidence="5" id="KW-1003">Cell membrane</keyword>
<keyword evidence="8" id="KW-1185">Reference proteome</keyword>
<proteinExistence type="inferred from homology"/>
<sequence>MLIPNPKYVLAITVRQYLIFLKFIVPNLVSNVANPLLFLFAFGFGLGQFIDTMDGMSYLTFVIAGMIAYSAAFSASFETTIGSFTRYFNMGIWDAILSTPVTLTELLMGEVLWAAVKALISALSVLAVGLIWGGVPSISGALIALPFVFIASICFACVGLLATAYAKGYDFFSYFFTFWITPMFVFCGVFFDINRFPEVIQWFAWFFPMTHLIAAIRPLIAGLPVEGQMLAFHTAYIIAMSVISFILANRKMRQRLFD</sequence>
<dbReference type="InterPro" id="IPR047817">
    <property type="entry name" value="ABC2_TM_bact-type"/>
</dbReference>
<keyword evidence="2 5" id="KW-0812">Transmembrane</keyword>
<evidence type="ECO:0000313" key="7">
    <source>
        <dbReference type="EMBL" id="USG61186.1"/>
    </source>
</evidence>
<dbReference type="PRINTS" id="PR00164">
    <property type="entry name" value="ABC2TRNSPORT"/>
</dbReference>
<gene>
    <name evidence="7" type="ORF">NBZ79_18680</name>
</gene>
<dbReference type="Proteomes" id="UP001056291">
    <property type="component" value="Chromosome"/>
</dbReference>
<evidence type="ECO:0000256" key="3">
    <source>
        <dbReference type="ARBA" id="ARBA00022989"/>
    </source>
</evidence>
<keyword evidence="5" id="KW-0813">Transport</keyword>
<evidence type="ECO:0000256" key="4">
    <source>
        <dbReference type="ARBA" id="ARBA00023136"/>
    </source>
</evidence>
<evidence type="ECO:0000313" key="8">
    <source>
        <dbReference type="Proteomes" id="UP001056291"/>
    </source>
</evidence>
<feature type="transmembrane region" description="Helical" evidence="5">
    <location>
        <begin position="203"/>
        <end position="223"/>
    </location>
</feature>
<keyword evidence="4 5" id="KW-0472">Membrane</keyword>
<dbReference type="PROSITE" id="PS51012">
    <property type="entry name" value="ABC_TM2"/>
    <property type="match status" value="1"/>
</dbReference>
<dbReference type="PANTHER" id="PTHR43229">
    <property type="entry name" value="NODULATION PROTEIN J"/>
    <property type="match status" value="1"/>
</dbReference>
<dbReference type="RefSeq" id="WP_251934173.1">
    <property type="nucleotide sequence ID" value="NZ_CP098747.1"/>
</dbReference>
<feature type="transmembrane region" description="Helical" evidence="5">
    <location>
        <begin position="142"/>
        <end position="165"/>
    </location>
</feature>
<reference evidence="7" key="1">
    <citation type="submission" date="2022-06" db="EMBL/GenBank/DDBJ databases">
        <title>Sneathiella actinostolidae sp. nov., isolated from a sea anemonein the Western Pacific Ocean.</title>
        <authorList>
            <person name="Wei M.J."/>
        </authorList>
    </citation>
    <scope>NUCLEOTIDE SEQUENCE</scope>
    <source>
        <strain evidence="7">PHK-P5</strain>
    </source>
</reference>